<dbReference type="InterPro" id="IPR036117">
    <property type="entry name" value="DhaL_dom_sf"/>
</dbReference>
<keyword evidence="1" id="KW-0808">Transferase</keyword>
<dbReference type="PROSITE" id="PS51480">
    <property type="entry name" value="DHAL"/>
    <property type="match status" value="1"/>
</dbReference>
<sequence length="208" mass="20992">MDINLARAWVHTIAGAVAEQKDRLTWLDSAIGDADHGTNMHRGFTAASAALDGLVPDTVGAVLIGTGTMLLSFVGGASGPLFGGAFRAVGQTIYTPAATTQELAEALAAGLAEVTQIGAAVPGDKTVVDAWTPALAAFRHRADAGADLAEAALAAADAAEEGMRATAPLQARRGRASYLGTRSIGQLDPGAASTALIFRALADAVTAR</sequence>
<proteinExistence type="predicted"/>
<dbReference type="GO" id="GO:0005829">
    <property type="term" value="C:cytosol"/>
    <property type="evidence" value="ECO:0007669"/>
    <property type="project" value="TreeGrafter"/>
</dbReference>
<evidence type="ECO:0000259" key="3">
    <source>
        <dbReference type="PROSITE" id="PS51480"/>
    </source>
</evidence>
<dbReference type="Gene3D" id="1.25.40.340">
    <property type="match status" value="1"/>
</dbReference>
<dbReference type="SUPFAM" id="SSF101473">
    <property type="entry name" value="DhaL-like"/>
    <property type="match status" value="1"/>
</dbReference>
<protein>
    <submittedName>
        <fullName evidence="4">Dihydroxyacetone kinase DhaL subunit</fullName>
    </submittedName>
</protein>
<dbReference type="GO" id="GO:0004371">
    <property type="term" value="F:glycerone kinase activity"/>
    <property type="evidence" value="ECO:0007669"/>
    <property type="project" value="InterPro"/>
</dbReference>
<name>A0A1C4ZQ52_9ACTN</name>
<evidence type="ECO:0000256" key="2">
    <source>
        <dbReference type="ARBA" id="ARBA00022777"/>
    </source>
</evidence>
<organism evidence="4 5">
    <name type="scientific">Micromonospora matsumotoense</name>
    <dbReference type="NCBI Taxonomy" id="121616"/>
    <lineage>
        <taxon>Bacteria</taxon>
        <taxon>Bacillati</taxon>
        <taxon>Actinomycetota</taxon>
        <taxon>Actinomycetes</taxon>
        <taxon>Micromonosporales</taxon>
        <taxon>Micromonosporaceae</taxon>
        <taxon>Micromonospora</taxon>
    </lineage>
</organism>
<dbReference type="SMART" id="SM01120">
    <property type="entry name" value="Dak2"/>
    <property type="match status" value="1"/>
</dbReference>
<evidence type="ECO:0000313" key="5">
    <source>
        <dbReference type="Proteomes" id="UP000198797"/>
    </source>
</evidence>
<dbReference type="InterPro" id="IPR004007">
    <property type="entry name" value="DhaL_dom"/>
</dbReference>
<dbReference type="FunFam" id="1.25.40.340:FF:000002">
    <property type="entry name" value="Dihydroxyacetone kinase, L subunit"/>
    <property type="match status" value="1"/>
</dbReference>
<dbReference type="Pfam" id="PF02734">
    <property type="entry name" value="Dak2"/>
    <property type="match status" value="1"/>
</dbReference>
<dbReference type="PANTHER" id="PTHR28629:SF4">
    <property type="entry name" value="TRIOKINASE_FMN CYCLASE"/>
    <property type="match status" value="1"/>
</dbReference>
<dbReference type="AlphaFoldDB" id="A0A1C4ZQ52"/>
<dbReference type="EMBL" id="FMCU01000010">
    <property type="protein sequence ID" value="SCF35170.1"/>
    <property type="molecule type" value="Genomic_DNA"/>
</dbReference>
<gene>
    <name evidence="4" type="ORF">GA0070216_110213</name>
</gene>
<dbReference type="STRING" id="121616.GA0070216_110213"/>
<dbReference type="InterPro" id="IPR012737">
    <property type="entry name" value="DhaK_L_YcgS"/>
</dbReference>
<evidence type="ECO:0000256" key="1">
    <source>
        <dbReference type="ARBA" id="ARBA00022679"/>
    </source>
</evidence>
<dbReference type="RefSeq" id="WP_091248536.1">
    <property type="nucleotide sequence ID" value="NZ_FMCU01000010.1"/>
</dbReference>
<dbReference type="OrthoDB" id="9800291at2"/>
<keyword evidence="2 4" id="KW-0418">Kinase</keyword>
<dbReference type="InterPro" id="IPR050861">
    <property type="entry name" value="Dihydroxyacetone_Kinase"/>
</dbReference>
<dbReference type="NCBIfam" id="TIGR02365">
    <property type="entry name" value="dha_L_ycgS"/>
    <property type="match status" value="1"/>
</dbReference>
<feature type="domain" description="DhaL" evidence="3">
    <location>
        <begin position="4"/>
        <end position="203"/>
    </location>
</feature>
<keyword evidence="5" id="KW-1185">Reference proteome</keyword>
<dbReference type="Proteomes" id="UP000198797">
    <property type="component" value="Unassembled WGS sequence"/>
</dbReference>
<evidence type="ECO:0000313" key="4">
    <source>
        <dbReference type="EMBL" id="SCF35170.1"/>
    </source>
</evidence>
<dbReference type="GO" id="GO:0019563">
    <property type="term" value="P:glycerol catabolic process"/>
    <property type="evidence" value="ECO:0007669"/>
    <property type="project" value="TreeGrafter"/>
</dbReference>
<accession>A0A1C4ZQ52</accession>
<reference evidence="5" key="1">
    <citation type="submission" date="2016-06" db="EMBL/GenBank/DDBJ databases">
        <authorList>
            <person name="Varghese N."/>
            <person name="Submissions Spin"/>
        </authorList>
    </citation>
    <scope>NUCLEOTIDE SEQUENCE [LARGE SCALE GENOMIC DNA]</scope>
    <source>
        <strain evidence="5">DSM 44100</strain>
    </source>
</reference>
<dbReference type="PANTHER" id="PTHR28629">
    <property type="entry name" value="TRIOKINASE/FMN CYCLASE"/>
    <property type="match status" value="1"/>
</dbReference>